<keyword evidence="1" id="KW-0677">Repeat</keyword>
<gene>
    <name evidence="4" type="ORF">N8I86_37825</name>
</gene>
<dbReference type="Proteomes" id="UP001060733">
    <property type="component" value="Chromosome"/>
</dbReference>
<evidence type="ECO:0000256" key="2">
    <source>
        <dbReference type="PROSITE-ProRule" id="PRU00504"/>
    </source>
</evidence>
<dbReference type="RefSeq" id="WP_263280006.1">
    <property type="nucleotide sequence ID" value="NZ_CP106795.1"/>
</dbReference>
<dbReference type="PANTHER" id="PTHR46388:SF2">
    <property type="entry name" value="NHL REPEAT-CONTAINING PROTEIN 2"/>
    <property type="match status" value="1"/>
</dbReference>
<dbReference type="InterPro" id="IPR001258">
    <property type="entry name" value="NHL_repeat"/>
</dbReference>
<evidence type="ECO:0000259" key="3">
    <source>
        <dbReference type="Pfam" id="PF25021"/>
    </source>
</evidence>
<dbReference type="SUPFAM" id="SSF101898">
    <property type="entry name" value="NHL repeat"/>
    <property type="match status" value="1"/>
</dbReference>
<organism evidence="4 5">
    <name type="scientific">Streptomyces albidocamelliae</name>
    <dbReference type="NCBI Taxonomy" id="2981135"/>
    <lineage>
        <taxon>Bacteria</taxon>
        <taxon>Bacillati</taxon>
        <taxon>Actinomycetota</taxon>
        <taxon>Actinomycetes</taxon>
        <taxon>Kitasatosporales</taxon>
        <taxon>Streptomycetaceae</taxon>
        <taxon>Streptomyces</taxon>
    </lineage>
</organism>
<dbReference type="Gene3D" id="2.120.10.30">
    <property type="entry name" value="TolB, C-terminal domain"/>
    <property type="match status" value="3"/>
</dbReference>
<evidence type="ECO:0000256" key="1">
    <source>
        <dbReference type="ARBA" id="ARBA00022737"/>
    </source>
</evidence>
<dbReference type="Pfam" id="PF01436">
    <property type="entry name" value="NHL"/>
    <property type="match status" value="2"/>
</dbReference>
<reference evidence="4" key="1">
    <citation type="submission" date="2022-10" db="EMBL/GenBank/DDBJ databases">
        <authorList>
            <person name="Mo P."/>
        </authorList>
    </citation>
    <scope>NUCLEOTIDE SEQUENCE</scope>
    <source>
        <strain evidence="4">HUAS 14-6</strain>
    </source>
</reference>
<dbReference type="EMBL" id="CP106795">
    <property type="protein sequence ID" value="UXY39966.1"/>
    <property type="molecule type" value="Genomic_DNA"/>
</dbReference>
<dbReference type="CDD" id="cd14953">
    <property type="entry name" value="NHL_like_1"/>
    <property type="match status" value="1"/>
</dbReference>
<dbReference type="InterPro" id="IPR013783">
    <property type="entry name" value="Ig-like_fold"/>
</dbReference>
<dbReference type="PANTHER" id="PTHR46388">
    <property type="entry name" value="NHL REPEAT-CONTAINING PROTEIN 2"/>
    <property type="match status" value="1"/>
</dbReference>
<feature type="repeat" description="NHL" evidence="2">
    <location>
        <begin position="269"/>
        <end position="300"/>
    </location>
</feature>
<dbReference type="InterPro" id="IPR056822">
    <property type="entry name" value="TEN_NHL"/>
</dbReference>
<dbReference type="PROSITE" id="PS51125">
    <property type="entry name" value="NHL"/>
    <property type="match status" value="3"/>
</dbReference>
<sequence>MRRTWSKPRRRSCDLAVSGCPPDAQPAVCRLPTPLTPRTSPTVRLDQCHKHDHPIRTPVRAPRSTTEGTAMTQMIPGTIITAAGNGQNGFEADGVPATSTKIGTPWGVTVDEAGNVYVCEFSTHRVRKVTPDGKITTIAGTGTEGYSGDGERATAAKLSGPHGTVIDKAGNIYIADRKNDRIRKVAPDGTITTVAGAGPRGYSGDGGPASAAKLNLPQSLALDDAGNLYIADLGNHRIRKVAPEGKITTVAGTGTGGYSGDGGPAFAAQLNNPTGVTVGKDGNLYIADCSNHRVRKVTPDGTISTVAGNGTKGYSGDGVPATTTTLNGPYFVDMDGARNLYIADQDNHRVRKVAPDGIITTMAGDGVAGAAVDSAPAMNTHLYSPIVVAVAPSGDLYIGDVGSYYVYKVVGASAVVPPAPPVADLYGKYVLPVTAPRGQQFELGATVHNRGPAIASGEDITVVLTLADGLESAQHSNGRRLTRTFTGTDLAPHSASLDGVFRVRATDDATPGVYESTLEIQYGGDLNLKDNTAVLPITVVVPEPIDGEHALIVFQDNLPKAAPGQSARFHLRFLAPVGQPVNPGDLDQRLSAPTGFVFTGRPTYTYPNTALGAITGELKHDIRDDGRTLVIRHNPHLNTTDTDNAPLLYAIDLQAVHDAVPGVVSDGSASIGQRPPVQIRAEVTGTTVQASLRITQTKLAEAHVTPGKQHAYPVSLALTNTGHHSTGAQDLVFTAPEGLWFSEDRLMMAKDGHKSEIELTAERSDGNRTLTSRNAAALNLDPGQSAYVYPEMEVETNAQPGAVRVGIQIGNPPFVTGHATVTIDA</sequence>
<accession>A0ABY6F051</accession>
<evidence type="ECO:0000313" key="5">
    <source>
        <dbReference type="Proteomes" id="UP001060733"/>
    </source>
</evidence>
<protein>
    <submittedName>
        <fullName evidence="4">NHL repeat-containing protein</fullName>
    </submittedName>
</protein>
<feature type="repeat" description="NHL" evidence="2">
    <location>
        <begin position="105"/>
        <end position="132"/>
    </location>
</feature>
<feature type="domain" description="Teneurin NHL" evidence="3">
    <location>
        <begin position="178"/>
        <end position="241"/>
    </location>
</feature>
<dbReference type="Pfam" id="PF25021">
    <property type="entry name" value="TEN_NHL"/>
    <property type="match status" value="1"/>
</dbReference>
<feature type="repeat" description="NHL" evidence="2">
    <location>
        <begin position="208"/>
        <end position="244"/>
    </location>
</feature>
<name>A0ABY6F051_9ACTN</name>
<dbReference type="InterPro" id="IPR011042">
    <property type="entry name" value="6-blade_b-propeller_TolB-like"/>
</dbReference>
<dbReference type="Gene3D" id="2.60.40.10">
    <property type="entry name" value="Immunoglobulins"/>
    <property type="match status" value="1"/>
</dbReference>
<evidence type="ECO:0000313" key="4">
    <source>
        <dbReference type="EMBL" id="UXY39966.1"/>
    </source>
</evidence>
<proteinExistence type="predicted"/>
<keyword evidence="5" id="KW-1185">Reference proteome</keyword>